<gene>
    <name evidence="1" type="ORF">FHR33_009032</name>
</gene>
<dbReference type="Proteomes" id="UP000579945">
    <property type="component" value="Unassembled WGS sequence"/>
</dbReference>
<accession>A0A7W5VG63</accession>
<proteinExistence type="predicted"/>
<evidence type="ECO:0000313" key="1">
    <source>
        <dbReference type="EMBL" id="MBB3733085.1"/>
    </source>
</evidence>
<comment type="caution">
    <text evidence="1">The sequence shown here is derived from an EMBL/GenBank/DDBJ whole genome shotgun (WGS) entry which is preliminary data.</text>
</comment>
<organism evidence="1 2">
    <name type="scientific">Nonomuraea dietziae</name>
    <dbReference type="NCBI Taxonomy" id="65515"/>
    <lineage>
        <taxon>Bacteria</taxon>
        <taxon>Bacillati</taxon>
        <taxon>Actinomycetota</taxon>
        <taxon>Actinomycetes</taxon>
        <taxon>Streptosporangiales</taxon>
        <taxon>Streptosporangiaceae</taxon>
        <taxon>Nonomuraea</taxon>
    </lineage>
</organism>
<keyword evidence="2" id="KW-1185">Reference proteome</keyword>
<name>A0A7W5VG63_9ACTN</name>
<protein>
    <submittedName>
        <fullName evidence="1">Uncharacterized protein</fullName>
    </submittedName>
</protein>
<evidence type="ECO:0000313" key="2">
    <source>
        <dbReference type="Proteomes" id="UP000579945"/>
    </source>
</evidence>
<dbReference type="AlphaFoldDB" id="A0A7W5VG63"/>
<sequence>MQEIFVMHASAALAMVSNSCRAIEPGLSEAKVVARCMSFMAVIAFRAADIASRALNSSPGAGRRRVKATCER</sequence>
<reference evidence="1 2" key="1">
    <citation type="submission" date="2020-08" db="EMBL/GenBank/DDBJ databases">
        <title>Sequencing the genomes of 1000 actinobacteria strains.</title>
        <authorList>
            <person name="Klenk H.-P."/>
        </authorList>
    </citation>
    <scope>NUCLEOTIDE SEQUENCE [LARGE SCALE GENOMIC DNA]</scope>
    <source>
        <strain evidence="1 2">DSM 44320</strain>
    </source>
</reference>
<dbReference type="EMBL" id="JACIBV010000002">
    <property type="protein sequence ID" value="MBB3733085.1"/>
    <property type="molecule type" value="Genomic_DNA"/>
</dbReference>